<reference evidence="7 8" key="1">
    <citation type="journal article" date="2016" name="Mol. Biol. Evol.">
        <title>Comparative Genomics of Early-Diverging Mushroom-Forming Fungi Provides Insights into the Origins of Lignocellulose Decay Capabilities.</title>
        <authorList>
            <person name="Nagy L.G."/>
            <person name="Riley R."/>
            <person name="Tritt A."/>
            <person name="Adam C."/>
            <person name="Daum C."/>
            <person name="Floudas D."/>
            <person name="Sun H."/>
            <person name="Yadav J.S."/>
            <person name="Pangilinan J."/>
            <person name="Larsson K.H."/>
            <person name="Matsuura K."/>
            <person name="Barry K."/>
            <person name="Labutti K."/>
            <person name="Kuo R."/>
            <person name="Ohm R.A."/>
            <person name="Bhattacharya S.S."/>
            <person name="Shirouzu T."/>
            <person name="Yoshinaga Y."/>
            <person name="Martin F.M."/>
            <person name="Grigoriev I.V."/>
            <person name="Hibbett D.S."/>
        </authorList>
    </citation>
    <scope>NUCLEOTIDE SEQUENCE [LARGE SCALE GENOMIC DNA]</scope>
    <source>
        <strain evidence="7 8">HHB14362 ss-1</strain>
    </source>
</reference>
<dbReference type="OrthoDB" id="3512640at2759"/>
<dbReference type="AlphaFoldDB" id="A0A165RAF2"/>
<dbReference type="Proteomes" id="UP000076761">
    <property type="component" value="Unassembled WGS sequence"/>
</dbReference>
<dbReference type="SUPFAM" id="SSF53383">
    <property type="entry name" value="PLP-dependent transferases"/>
    <property type="match status" value="1"/>
</dbReference>
<dbReference type="PIRSF" id="PIRSF001434">
    <property type="entry name" value="CGS"/>
    <property type="match status" value="1"/>
</dbReference>
<dbReference type="PANTHER" id="PTHR43797">
    <property type="entry name" value="HOMOCYSTEINE/CYSTEINE SYNTHASE"/>
    <property type="match status" value="1"/>
</dbReference>
<evidence type="ECO:0000256" key="2">
    <source>
        <dbReference type="ARBA" id="ARBA00009077"/>
    </source>
</evidence>
<sequence length="389" mass="41898">MATSRFYRYLHAGQDVDPATNARAQPIYATTSFAFDTSKDVFEKRVAARPALEGGIAAVAAASGQATQFMAISTIAGLRDNIVSTSYLYAITVLPKKYGIKVKFVLSDDPKVFEAAIDDRMKAIYVKSIGNPKYNVSPIPDLANISHAHGIPLIVDNTFGMGGYLIRPIDYGADIVVHSATKWIGGHGTTIAGVIVDAGEDLRVKMTASVNFDWAKSGNFPPFTGPSEGYHRLILWDLGATLNPFASFLLLRGLETLSLRAQRHCDHALHLEQHPKIKWVLYTGLTSDAFGGVLGIKGDADAGSSVVDALKLAANLANGIPSHSLFIHAASTTHQQFTAEEQLASGVTSDLIRWLSDFSLMLLRCLLSAGIENIKEIIANFEAALKVVP</sequence>
<dbReference type="Pfam" id="PF01053">
    <property type="entry name" value="Cys_Met_Meta_PP"/>
    <property type="match status" value="1"/>
</dbReference>
<feature type="modified residue" description="N6-(pyridoxal phosphate)lysine" evidence="5">
    <location>
        <position position="182"/>
    </location>
</feature>
<dbReference type="PANTHER" id="PTHR43797:SF2">
    <property type="entry name" value="HOMOCYSTEINE_CYSTEINE SYNTHASE"/>
    <property type="match status" value="1"/>
</dbReference>
<dbReference type="InterPro" id="IPR015424">
    <property type="entry name" value="PyrdxlP-dep_Trfase"/>
</dbReference>
<dbReference type="Gene3D" id="3.90.1150.10">
    <property type="entry name" value="Aspartate Aminotransferase, domain 1"/>
    <property type="match status" value="1"/>
</dbReference>
<evidence type="ECO:0000313" key="7">
    <source>
        <dbReference type="EMBL" id="KZT23528.1"/>
    </source>
</evidence>
<protein>
    <recommendedName>
        <fullName evidence="9">O-acetylhomoserine ami</fullName>
    </recommendedName>
</protein>
<comment type="similarity">
    <text evidence="2 6">Belongs to the trans-sulfuration enzymes family.</text>
</comment>
<dbReference type="GO" id="GO:0071269">
    <property type="term" value="P:L-homocysteine biosynthetic process"/>
    <property type="evidence" value="ECO:0007669"/>
    <property type="project" value="TreeGrafter"/>
</dbReference>
<evidence type="ECO:0000256" key="6">
    <source>
        <dbReference type="RuleBase" id="RU362118"/>
    </source>
</evidence>
<comment type="cofactor">
    <cofactor evidence="1 6">
        <name>pyridoxal 5'-phosphate</name>
        <dbReference type="ChEBI" id="CHEBI:597326"/>
    </cofactor>
</comment>
<dbReference type="InterPro" id="IPR015421">
    <property type="entry name" value="PyrdxlP-dep_Trfase_major"/>
</dbReference>
<evidence type="ECO:0000313" key="8">
    <source>
        <dbReference type="Proteomes" id="UP000076761"/>
    </source>
</evidence>
<keyword evidence="4 5" id="KW-0663">Pyridoxal phosphate</keyword>
<dbReference type="InterPro" id="IPR006235">
    <property type="entry name" value="OAc-hSer/O-AcSer_sulfhydrylase"/>
</dbReference>
<dbReference type="InterPro" id="IPR015422">
    <property type="entry name" value="PyrdxlP-dep_Trfase_small"/>
</dbReference>
<dbReference type="InterPro" id="IPR054542">
    <property type="entry name" value="Cys_met_metab_PP"/>
</dbReference>
<gene>
    <name evidence="7" type="ORF">NEOLEDRAFT_1157239</name>
</gene>
<proteinExistence type="inferred from homology"/>
<evidence type="ECO:0000256" key="5">
    <source>
        <dbReference type="PIRSR" id="PIRSR001434-2"/>
    </source>
</evidence>
<dbReference type="EMBL" id="KV425584">
    <property type="protein sequence ID" value="KZT23528.1"/>
    <property type="molecule type" value="Genomic_DNA"/>
</dbReference>
<organism evidence="7 8">
    <name type="scientific">Neolentinus lepideus HHB14362 ss-1</name>
    <dbReference type="NCBI Taxonomy" id="1314782"/>
    <lineage>
        <taxon>Eukaryota</taxon>
        <taxon>Fungi</taxon>
        <taxon>Dikarya</taxon>
        <taxon>Basidiomycota</taxon>
        <taxon>Agaricomycotina</taxon>
        <taxon>Agaricomycetes</taxon>
        <taxon>Gloeophyllales</taxon>
        <taxon>Gloeophyllaceae</taxon>
        <taxon>Neolentinus</taxon>
    </lineage>
</organism>
<evidence type="ECO:0000256" key="3">
    <source>
        <dbReference type="ARBA" id="ARBA00022679"/>
    </source>
</evidence>
<dbReference type="GO" id="GO:0003961">
    <property type="term" value="F:O-acetylhomoserine aminocarboxypropyltransferase activity"/>
    <property type="evidence" value="ECO:0007669"/>
    <property type="project" value="TreeGrafter"/>
</dbReference>
<dbReference type="Gene3D" id="3.40.640.10">
    <property type="entry name" value="Type I PLP-dependent aspartate aminotransferase-like (Major domain)"/>
    <property type="match status" value="1"/>
</dbReference>
<dbReference type="GO" id="GO:0004124">
    <property type="term" value="F:cysteine synthase activity"/>
    <property type="evidence" value="ECO:0007669"/>
    <property type="project" value="TreeGrafter"/>
</dbReference>
<dbReference type="STRING" id="1314782.A0A165RAF2"/>
<dbReference type="GO" id="GO:0005737">
    <property type="term" value="C:cytoplasm"/>
    <property type="evidence" value="ECO:0007669"/>
    <property type="project" value="TreeGrafter"/>
</dbReference>
<dbReference type="PROSITE" id="PS00868">
    <property type="entry name" value="CYS_MET_METAB_PP"/>
    <property type="match status" value="1"/>
</dbReference>
<dbReference type="GO" id="GO:0006535">
    <property type="term" value="P:cysteine biosynthetic process from serine"/>
    <property type="evidence" value="ECO:0007669"/>
    <property type="project" value="TreeGrafter"/>
</dbReference>
<keyword evidence="8" id="KW-1185">Reference proteome</keyword>
<dbReference type="InterPro" id="IPR000277">
    <property type="entry name" value="Cys/Met-Metab_PyrdxlP-dep_enz"/>
</dbReference>
<evidence type="ECO:0000256" key="1">
    <source>
        <dbReference type="ARBA" id="ARBA00001933"/>
    </source>
</evidence>
<evidence type="ECO:0008006" key="9">
    <source>
        <dbReference type="Google" id="ProtNLM"/>
    </source>
</evidence>
<dbReference type="GO" id="GO:0030170">
    <property type="term" value="F:pyridoxal phosphate binding"/>
    <property type="evidence" value="ECO:0007669"/>
    <property type="project" value="InterPro"/>
</dbReference>
<dbReference type="InParanoid" id="A0A165RAF2"/>
<evidence type="ECO:0000256" key="4">
    <source>
        <dbReference type="ARBA" id="ARBA00022898"/>
    </source>
</evidence>
<name>A0A165RAF2_9AGAM</name>
<accession>A0A165RAF2</accession>
<keyword evidence="3" id="KW-0808">Transferase</keyword>
<dbReference type="GO" id="GO:0019346">
    <property type="term" value="P:transsulfuration"/>
    <property type="evidence" value="ECO:0007669"/>
    <property type="project" value="InterPro"/>
</dbReference>